<evidence type="ECO:0000256" key="1">
    <source>
        <dbReference type="SAM" id="MobiDB-lite"/>
    </source>
</evidence>
<sequence>MTEQALTLSLSHTGIQAGYRKPTVEDFDEKEEEVRVESRTDIGTSDEYDLSEEGDYFASKFDLSTRGSDTSGQDSEQDEPKEEEKNRKDEKRRIMREQAKEFLRAAPAGISGRVRELMEKLARGEEVEDLEEEEDSEDEESDDKESDVGMDKWEAKAKMAKEVKRRHEEELIKYWLAKLIKEDWEYAEEEIGDMVRIERGETRREAKLIMCR</sequence>
<gene>
    <name evidence="2" type="ORF">B0T23DRAFT_398081</name>
</gene>
<reference evidence="2 3" key="1">
    <citation type="journal article" date="2023" name="Mol. Phylogenet. Evol.">
        <title>Genome-scale phylogeny and comparative genomics of the fungal order Sordariales.</title>
        <authorList>
            <person name="Hensen N."/>
            <person name="Bonometti L."/>
            <person name="Westerberg I."/>
            <person name="Brannstrom I.O."/>
            <person name="Guillou S."/>
            <person name="Cros-Aarteil S."/>
            <person name="Calhoun S."/>
            <person name="Haridas S."/>
            <person name="Kuo A."/>
            <person name="Mondo S."/>
            <person name="Pangilinan J."/>
            <person name="Riley R."/>
            <person name="LaButti K."/>
            <person name="Andreopoulos B."/>
            <person name="Lipzen A."/>
            <person name="Chen C."/>
            <person name="Yan M."/>
            <person name="Daum C."/>
            <person name="Ng V."/>
            <person name="Clum A."/>
            <person name="Steindorff A."/>
            <person name="Ohm R.A."/>
            <person name="Martin F."/>
            <person name="Silar P."/>
            <person name="Natvig D.O."/>
            <person name="Lalanne C."/>
            <person name="Gautier V."/>
            <person name="Ament-Velasquez S.L."/>
            <person name="Kruys A."/>
            <person name="Hutchinson M.I."/>
            <person name="Powell A.J."/>
            <person name="Barry K."/>
            <person name="Miller A.N."/>
            <person name="Grigoriev I.V."/>
            <person name="Debuchy R."/>
            <person name="Gladieux P."/>
            <person name="Hiltunen Thoren M."/>
            <person name="Johannesson H."/>
        </authorList>
    </citation>
    <scope>NUCLEOTIDE SEQUENCE [LARGE SCALE GENOMIC DNA]</scope>
    <source>
        <strain evidence="2 3">FGSC 10403</strain>
    </source>
</reference>
<feature type="compositionally biased region" description="Basic and acidic residues" evidence="1">
    <location>
        <begin position="82"/>
        <end position="103"/>
    </location>
</feature>
<comment type="caution">
    <text evidence="2">The sequence shown here is derived from an EMBL/GenBank/DDBJ whole genome shotgun (WGS) entry which is preliminary data.</text>
</comment>
<dbReference type="EMBL" id="JAULSX010000006">
    <property type="protein sequence ID" value="KAK3489570.1"/>
    <property type="molecule type" value="Genomic_DNA"/>
</dbReference>
<name>A0AAJ0MPR9_9PEZI</name>
<dbReference type="AlphaFoldDB" id="A0AAJ0MPR9"/>
<dbReference type="Proteomes" id="UP001285908">
    <property type="component" value="Unassembled WGS sequence"/>
</dbReference>
<organism evidence="2 3">
    <name type="scientific">Neurospora hispaniola</name>
    <dbReference type="NCBI Taxonomy" id="588809"/>
    <lineage>
        <taxon>Eukaryota</taxon>
        <taxon>Fungi</taxon>
        <taxon>Dikarya</taxon>
        <taxon>Ascomycota</taxon>
        <taxon>Pezizomycotina</taxon>
        <taxon>Sordariomycetes</taxon>
        <taxon>Sordariomycetidae</taxon>
        <taxon>Sordariales</taxon>
        <taxon>Sordariaceae</taxon>
        <taxon>Neurospora</taxon>
    </lineage>
</organism>
<feature type="region of interest" description="Disordered" evidence="1">
    <location>
        <begin position="1"/>
        <end position="108"/>
    </location>
</feature>
<feature type="compositionally biased region" description="Acidic residues" evidence="1">
    <location>
        <begin position="126"/>
        <end position="145"/>
    </location>
</feature>
<protein>
    <submittedName>
        <fullName evidence="2">Uncharacterized protein</fullName>
    </submittedName>
</protein>
<accession>A0AAJ0MPR9</accession>
<feature type="compositionally biased region" description="Acidic residues" evidence="1">
    <location>
        <begin position="44"/>
        <end position="55"/>
    </location>
</feature>
<dbReference type="RefSeq" id="XP_062691277.1">
    <property type="nucleotide sequence ID" value="XM_062838340.1"/>
</dbReference>
<proteinExistence type="predicted"/>
<dbReference type="GeneID" id="87875962"/>
<feature type="compositionally biased region" description="Polar residues" evidence="1">
    <location>
        <begin position="1"/>
        <end position="14"/>
    </location>
</feature>
<feature type="region of interest" description="Disordered" evidence="1">
    <location>
        <begin position="121"/>
        <end position="152"/>
    </location>
</feature>
<evidence type="ECO:0000313" key="3">
    <source>
        <dbReference type="Proteomes" id="UP001285908"/>
    </source>
</evidence>
<evidence type="ECO:0000313" key="2">
    <source>
        <dbReference type="EMBL" id="KAK3489570.1"/>
    </source>
</evidence>
<feature type="compositionally biased region" description="Polar residues" evidence="1">
    <location>
        <begin position="65"/>
        <end position="74"/>
    </location>
</feature>
<keyword evidence="3" id="KW-1185">Reference proteome</keyword>